<dbReference type="PROSITE" id="PS50076">
    <property type="entry name" value="DNAJ_2"/>
    <property type="match status" value="1"/>
</dbReference>
<dbReference type="GO" id="GO:0005829">
    <property type="term" value="C:cytosol"/>
    <property type="evidence" value="ECO:0007669"/>
    <property type="project" value="TreeGrafter"/>
</dbReference>
<feature type="compositionally biased region" description="Basic and acidic residues" evidence="1">
    <location>
        <begin position="351"/>
        <end position="361"/>
    </location>
</feature>
<dbReference type="SMART" id="SM00271">
    <property type="entry name" value="DnaJ"/>
    <property type="match status" value="1"/>
</dbReference>
<sequence>MAAVQTLTLVVPPTPASYAAPAAASSSRLAPPHPSGHRALLPVGPAYANHLRLALHHAHSFSSLDKHLEKERERLAALHSADNAAEDDLGVGSEEEPEELLHRDPKEWKSQDHYAVLGLSHLRYLATPAQIKIANRKKVLKHHPDKKAAGGAAKEEINSRFLTGVNLNTNDDAFFKCIAKAHEVLTNPERRRQFDSVDPVFLEMEEDIPTAAEIKSKRLDFFTALAPAFALYARFSKTQPVPALGTSDSTKAEVEGFYDFWYNFDSWRSFEWLDKEVNEGSDSRDDKRYTEKKNKTERARRKKEDIARVRGLVDLALSLDPRIKRIKQEEKDAREAKRRAGAPGAPAKKTKAQEEEEKKAAEAAAAAAEEAEKAARAEAKKQKAAAATAAKKARRQQREAEEAAGAA</sequence>
<dbReference type="InterPro" id="IPR036869">
    <property type="entry name" value="J_dom_sf"/>
</dbReference>
<dbReference type="Pfam" id="PF21884">
    <property type="entry name" value="ZUO1-like_ZHD"/>
    <property type="match status" value="1"/>
</dbReference>
<dbReference type="STRING" id="945553.A0A0D2Q1I2"/>
<dbReference type="GO" id="GO:0043022">
    <property type="term" value="F:ribosome binding"/>
    <property type="evidence" value="ECO:0007669"/>
    <property type="project" value="InterPro"/>
</dbReference>
<dbReference type="PROSITE" id="PS00636">
    <property type="entry name" value="DNAJ_1"/>
    <property type="match status" value="1"/>
</dbReference>
<feature type="region of interest" description="Disordered" evidence="1">
    <location>
        <begin position="80"/>
        <end position="104"/>
    </location>
</feature>
<protein>
    <recommendedName>
        <fullName evidence="2">J domain-containing protein</fullName>
    </recommendedName>
</protein>
<dbReference type="GO" id="GO:0030544">
    <property type="term" value="F:Hsp70 protein binding"/>
    <property type="evidence" value="ECO:0007669"/>
    <property type="project" value="InterPro"/>
</dbReference>
<evidence type="ECO:0000259" key="2">
    <source>
        <dbReference type="PROSITE" id="PS50076"/>
    </source>
</evidence>
<dbReference type="OMA" id="RNHTWSE"/>
<keyword evidence="4" id="KW-1185">Reference proteome</keyword>
<dbReference type="InterPro" id="IPR018253">
    <property type="entry name" value="DnaJ_domain_CS"/>
</dbReference>
<evidence type="ECO:0000313" key="4">
    <source>
        <dbReference type="Proteomes" id="UP000054270"/>
    </source>
</evidence>
<dbReference type="Gene3D" id="1.10.287.110">
    <property type="entry name" value="DnaJ domain"/>
    <property type="match status" value="1"/>
</dbReference>
<dbReference type="SUPFAM" id="SSF46565">
    <property type="entry name" value="Chaperone J-domain"/>
    <property type="match status" value="1"/>
</dbReference>
<feature type="domain" description="J" evidence="2">
    <location>
        <begin position="112"/>
        <end position="198"/>
    </location>
</feature>
<gene>
    <name evidence="3" type="ORF">HYPSUDRAFT_37907</name>
</gene>
<name>A0A0D2Q1I2_HYPSF</name>
<dbReference type="Proteomes" id="UP000054270">
    <property type="component" value="Unassembled WGS sequence"/>
</dbReference>
<feature type="region of interest" description="Disordered" evidence="1">
    <location>
        <begin position="279"/>
        <end position="303"/>
    </location>
</feature>
<accession>A0A0D2Q1I2</accession>
<dbReference type="CDD" id="cd06257">
    <property type="entry name" value="DnaJ"/>
    <property type="match status" value="1"/>
</dbReference>
<organism evidence="3 4">
    <name type="scientific">Hypholoma sublateritium (strain FD-334 SS-4)</name>
    <dbReference type="NCBI Taxonomy" id="945553"/>
    <lineage>
        <taxon>Eukaryota</taxon>
        <taxon>Fungi</taxon>
        <taxon>Dikarya</taxon>
        <taxon>Basidiomycota</taxon>
        <taxon>Agaricomycotina</taxon>
        <taxon>Agaricomycetes</taxon>
        <taxon>Agaricomycetidae</taxon>
        <taxon>Agaricales</taxon>
        <taxon>Agaricineae</taxon>
        <taxon>Strophariaceae</taxon>
        <taxon>Hypholoma</taxon>
    </lineage>
</organism>
<dbReference type="AlphaFoldDB" id="A0A0D2Q1I2"/>
<dbReference type="InterPro" id="IPR044634">
    <property type="entry name" value="Zuotin/DnaJC2"/>
</dbReference>
<dbReference type="GO" id="GO:0006450">
    <property type="term" value="P:regulation of translational fidelity"/>
    <property type="evidence" value="ECO:0007669"/>
    <property type="project" value="InterPro"/>
</dbReference>
<feature type="compositionally biased region" description="Basic and acidic residues" evidence="1">
    <location>
        <begin position="326"/>
        <end position="335"/>
    </location>
</feature>
<dbReference type="EMBL" id="KN817532">
    <property type="protein sequence ID" value="KJA25395.1"/>
    <property type="molecule type" value="Genomic_DNA"/>
</dbReference>
<dbReference type="InterPro" id="IPR054076">
    <property type="entry name" value="ZUO1-like_ZHD"/>
</dbReference>
<evidence type="ECO:0000256" key="1">
    <source>
        <dbReference type="SAM" id="MobiDB-lite"/>
    </source>
</evidence>
<reference evidence="4" key="1">
    <citation type="submission" date="2014-04" db="EMBL/GenBank/DDBJ databases">
        <title>Evolutionary Origins and Diversification of the Mycorrhizal Mutualists.</title>
        <authorList>
            <consortium name="DOE Joint Genome Institute"/>
            <consortium name="Mycorrhizal Genomics Consortium"/>
            <person name="Kohler A."/>
            <person name="Kuo A."/>
            <person name="Nagy L.G."/>
            <person name="Floudas D."/>
            <person name="Copeland A."/>
            <person name="Barry K.W."/>
            <person name="Cichocki N."/>
            <person name="Veneault-Fourrey C."/>
            <person name="LaButti K."/>
            <person name="Lindquist E.A."/>
            <person name="Lipzen A."/>
            <person name="Lundell T."/>
            <person name="Morin E."/>
            <person name="Murat C."/>
            <person name="Riley R."/>
            <person name="Ohm R."/>
            <person name="Sun H."/>
            <person name="Tunlid A."/>
            <person name="Henrissat B."/>
            <person name="Grigoriev I.V."/>
            <person name="Hibbett D.S."/>
            <person name="Martin F."/>
        </authorList>
    </citation>
    <scope>NUCLEOTIDE SEQUENCE [LARGE SCALE GENOMIC DNA]</scope>
    <source>
        <strain evidence="4">FD-334 SS-4</strain>
    </source>
</reference>
<feature type="compositionally biased region" description="Acidic residues" evidence="1">
    <location>
        <begin position="84"/>
        <end position="98"/>
    </location>
</feature>
<feature type="compositionally biased region" description="Basic and acidic residues" evidence="1">
    <location>
        <begin position="370"/>
        <end position="381"/>
    </location>
</feature>
<evidence type="ECO:0000313" key="3">
    <source>
        <dbReference type="EMBL" id="KJA25395.1"/>
    </source>
</evidence>
<dbReference type="GO" id="GO:0051083">
    <property type="term" value="P:'de novo' cotranslational protein folding"/>
    <property type="evidence" value="ECO:0007669"/>
    <property type="project" value="InterPro"/>
</dbReference>
<feature type="region of interest" description="Disordered" evidence="1">
    <location>
        <begin position="326"/>
        <end position="407"/>
    </location>
</feature>
<proteinExistence type="predicted"/>
<dbReference type="InterPro" id="IPR001623">
    <property type="entry name" value="DnaJ_domain"/>
</dbReference>
<dbReference type="PANTHER" id="PTHR43999">
    <property type="entry name" value="DNAJ HOMOLOG SUBFAMILY C MEMBER 2"/>
    <property type="match status" value="1"/>
</dbReference>
<dbReference type="PANTHER" id="PTHR43999:SF1">
    <property type="entry name" value="DNAJ HOMOLOG SUBFAMILY C MEMBER 2"/>
    <property type="match status" value="1"/>
</dbReference>
<dbReference type="OrthoDB" id="1690618at2759"/>